<sequence length="176" mass="20360">MEVLVVYKSKSGFTKKYANWIAEELFADVYEVSKVTPKMLKKYDTLIYGGGIYAASINGLDVVKRNMNILNGKNIVVFATGVSPPREEVVEDVKNKNFSHEEQKNIEFFYFRGGFDYDKLNFLDKFIMTLMKWSLKRKKSRTSDEEGMLAAYESPVDFTKKSNVDKLTEFVKEKCH</sequence>
<dbReference type="Proteomes" id="UP000027946">
    <property type="component" value="Unassembled WGS sequence"/>
</dbReference>
<dbReference type="PANTHER" id="PTHR38030:SF2">
    <property type="entry name" value="PROTOPORPHYRINOGEN IX DEHYDROGENASE [QUINONE]"/>
    <property type="match status" value="1"/>
</dbReference>
<dbReference type="GO" id="GO:0006783">
    <property type="term" value="P:heme biosynthetic process"/>
    <property type="evidence" value="ECO:0007669"/>
    <property type="project" value="TreeGrafter"/>
</dbReference>
<dbReference type="InterPro" id="IPR001226">
    <property type="entry name" value="Flavodoxin_CS"/>
</dbReference>
<name>A0A069RDN1_PEPLI</name>
<proteinExistence type="predicted"/>
<reference evidence="2 3" key="1">
    <citation type="submission" date="2014-03" db="EMBL/GenBank/DDBJ databases">
        <title>Genome sequence of Clostridium litorale W6, DSM 5388.</title>
        <authorList>
            <person name="Poehlein A."/>
            <person name="Jagirdar A."/>
            <person name="Khonsari B."/>
            <person name="Chibani C.M."/>
            <person name="Gutierrez Gutierrez D.A."/>
            <person name="Davydova E."/>
            <person name="Alghaithi H.S."/>
            <person name="Nair K.P."/>
            <person name="Dhamotharan K."/>
            <person name="Chandran L."/>
            <person name="G W."/>
            <person name="Daniel R."/>
        </authorList>
    </citation>
    <scope>NUCLEOTIDE SEQUENCE [LARGE SCALE GENOMIC DNA]</scope>
    <source>
        <strain evidence="2 3">W6</strain>
    </source>
</reference>
<dbReference type="eggNOG" id="COG4635">
    <property type="taxonomic scope" value="Bacteria"/>
</dbReference>
<comment type="caution">
    <text evidence="2">The sequence shown here is derived from an EMBL/GenBank/DDBJ whole genome shotgun (WGS) entry which is preliminary data.</text>
</comment>
<feature type="domain" description="Flavodoxin" evidence="1">
    <location>
        <begin position="4"/>
        <end position="140"/>
    </location>
</feature>
<evidence type="ECO:0000313" key="3">
    <source>
        <dbReference type="Proteomes" id="UP000027946"/>
    </source>
</evidence>
<dbReference type="InterPro" id="IPR052200">
    <property type="entry name" value="Protoporphyrinogen_IX_DH"/>
</dbReference>
<dbReference type="GO" id="GO:0070819">
    <property type="term" value="F:menaquinone-dependent protoporphyrinogen oxidase activity"/>
    <property type="evidence" value="ECO:0007669"/>
    <property type="project" value="TreeGrafter"/>
</dbReference>
<protein>
    <submittedName>
        <fullName evidence="2">Flavodoxin</fullName>
    </submittedName>
</protein>
<dbReference type="GO" id="GO:0010181">
    <property type="term" value="F:FMN binding"/>
    <property type="evidence" value="ECO:0007669"/>
    <property type="project" value="InterPro"/>
</dbReference>
<accession>A0A069RDN1</accession>
<gene>
    <name evidence="2" type="ORF">CLIT_11c01450</name>
</gene>
<dbReference type="PANTHER" id="PTHR38030">
    <property type="entry name" value="PROTOPORPHYRINOGEN IX DEHYDROGENASE [MENAQUINONE]"/>
    <property type="match status" value="1"/>
</dbReference>
<dbReference type="Gene3D" id="3.40.50.360">
    <property type="match status" value="1"/>
</dbReference>
<dbReference type="RefSeq" id="WP_038265088.1">
    <property type="nucleotide sequence ID" value="NZ_FSRH01000002.1"/>
</dbReference>
<keyword evidence="3" id="KW-1185">Reference proteome</keyword>
<dbReference type="InterPro" id="IPR029039">
    <property type="entry name" value="Flavoprotein-like_sf"/>
</dbReference>
<dbReference type="EMBL" id="JJMM01000011">
    <property type="protein sequence ID" value="KDR95116.1"/>
    <property type="molecule type" value="Genomic_DNA"/>
</dbReference>
<evidence type="ECO:0000259" key="1">
    <source>
        <dbReference type="Pfam" id="PF12724"/>
    </source>
</evidence>
<dbReference type="InterPro" id="IPR026816">
    <property type="entry name" value="Flavodoxin_dom"/>
</dbReference>
<dbReference type="AlphaFoldDB" id="A0A069RDN1"/>
<dbReference type="Pfam" id="PF12724">
    <property type="entry name" value="Flavodoxin_5"/>
    <property type="match status" value="1"/>
</dbReference>
<organism evidence="2 3">
    <name type="scientific">Peptoclostridium litorale DSM 5388</name>
    <dbReference type="NCBI Taxonomy" id="1121324"/>
    <lineage>
        <taxon>Bacteria</taxon>
        <taxon>Bacillati</taxon>
        <taxon>Bacillota</taxon>
        <taxon>Clostridia</taxon>
        <taxon>Peptostreptococcales</taxon>
        <taxon>Peptoclostridiaceae</taxon>
        <taxon>Peptoclostridium</taxon>
    </lineage>
</organism>
<dbReference type="PROSITE" id="PS00201">
    <property type="entry name" value="FLAVODOXIN"/>
    <property type="match status" value="1"/>
</dbReference>
<dbReference type="GO" id="GO:0009055">
    <property type="term" value="F:electron transfer activity"/>
    <property type="evidence" value="ECO:0007669"/>
    <property type="project" value="InterPro"/>
</dbReference>
<evidence type="ECO:0000313" key="2">
    <source>
        <dbReference type="EMBL" id="KDR95116.1"/>
    </source>
</evidence>
<dbReference type="OrthoDB" id="2146857at2"/>
<dbReference type="SUPFAM" id="SSF52218">
    <property type="entry name" value="Flavoproteins"/>
    <property type="match status" value="1"/>
</dbReference>
<dbReference type="STRING" id="1121324.CLIT_11c01450"/>